<dbReference type="InterPro" id="IPR007922">
    <property type="entry name" value="DciA-like"/>
</dbReference>
<sequence>MVLKKQGGAISVSDLASDVLDPVMRKRAGISIEIVQSWTEIAGERLANTTRPIKILWQRRMSDQDPFEPATLVIACSGAAALRVQHETMEIISRVNSFLGFTAIGRIKIVQKQLTDMGPQKLPPPRALNNAERQRLEHLTQDIEDEGLKESLKRLGASVLARKKPLANS</sequence>
<evidence type="ECO:0000313" key="2">
    <source>
        <dbReference type="Proteomes" id="UP000636264"/>
    </source>
</evidence>
<organism evidence="1 2">
    <name type="scientific">Nitratireductor aestuarii</name>
    <dbReference type="NCBI Taxonomy" id="1735103"/>
    <lineage>
        <taxon>Bacteria</taxon>
        <taxon>Pseudomonadati</taxon>
        <taxon>Pseudomonadota</taxon>
        <taxon>Alphaproteobacteria</taxon>
        <taxon>Hyphomicrobiales</taxon>
        <taxon>Phyllobacteriaceae</taxon>
        <taxon>Nitratireductor</taxon>
    </lineage>
</organism>
<dbReference type="Proteomes" id="UP000636264">
    <property type="component" value="Unassembled WGS sequence"/>
</dbReference>
<dbReference type="PIRSF" id="PIRSF032064">
    <property type="entry name" value="UCP032064"/>
    <property type="match status" value="1"/>
</dbReference>
<keyword evidence="2" id="KW-1185">Reference proteome</keyword>
<comment type="caution">
    <text evidence="1">The sequence shown here is derived from an EMBL/GenBank/DDBJ whole genome shotgun (WGS) entry which is preliminary data.</text>
</comment>
<reference evidence="1" key="1">
    <citation type="journal article" date="2014" name="Int. J. Syst. Evol. Microbiol.">
        <title>Complete genome sequence of Corynebacterium casei LMG S-19264T (=DSM 44701T), isolated from a smear-ripened cheese.</title>
        <authorList>
            <consortium name="US DOE Joint Genome Institute (JGI-PGF)"/>
            <person name="Walter F."/>
            <person name="Albersmeier A."/>
            <person name="Kalinowski J."/>
            <person name="Ruckert C."/>
        </authorList>
    </citation>
    <scope>NUCLEOTIDE SEQUENCE</scope>
    <source>
        <strain evidence="1">CGMCC 1.15320</strain>
    </source>
</reference>
<reference evidence="1" key="2">
    <citation type="submission" date="2020-09" db="EMBL/GenBank/DDBJ databases">
        <authorList>
            <person name="Sun Q."/>
            <person name="Zhou Y."/>
        </authorList>
    </citation>
    <scope>NUCLEOTIDE SEQUENCE</scope>
    <source>
        <strain evidence="1">CGMCC 1.15320</strain>
    </source>
</reference>
<protein>
    <recommendedName>
        <fullName evidence="3">DUF721 domain-containing protein</fullName>
    </recommendedName>
</protein>
<evidence type="ECO:0000313" key="1">
    <source>
        <dbReference type="EMBL" id="GGA72787.1"/>
    </source>
</evidence>
<evidence type="ECO:0008006" key="3">
    <source>
        <dbReference type="Google" id="ProtNLM"/>
    </source>
</evidence>
<gene>
    <name evidence="1" type="ORF">GCM10011385_28370</name>
</gene>
<dbReference type="InterPro" id="IPR010593">
    <property type="entry name" value="DUF1159"/>
</dbReference>
<dbReference type="Pfam" id="PF05258">
    <property type="entry name" value="DciA"/>
    <property type="match status" value="1"/>
</dbReference>
<dbReference type="AlphaFoldDB" id="A0A916W6Z9"/>
<dbReference type="EMBL" id="BMIF01000008">
    <property type="protein sequence ID" value="GGA72787.1"/>
    <property type="molecule type" value="Genomic_DNA"/>
</dbReference>
<accession>A0A916W6Z9</accession>
<name>A0A916W6Z9_9HYPH</name>
<proteinExistence type="predicted"/>